<comment type="caution">
    <text evidence="2">The sequence shown here is derived from an EMBL/GenBank/DDBJ whole genome shotgun (WGS) entry which is preliminary data.</text>
</comment>
<evidence type="ECO:0000259" key="1">
    <source>
        <dbReference type="Pfam" id="PF07833"/>
    </source>
</evidence>
<gene>
    <name evidence="2" type="ORF">GCM10010916_38840</name>
</gene>
<dbReference type="Gene3D" id="2.60.120.1060">
    <property type="entry name" value="NPCBM/NEW2 domain"/>
    <property type="match status" value="1"/>
</dbReference>
<reference evidence="2" key="2">
    <citation type="submission" date="2020-09" db="EMBL/GenBank/DDBJ databases">
        <authorList>
            <person name="Sun Q."/>
            <person name="Zhou Y."/>
        </authorList>
    </citation>
    <scope>NUCLEOTIDE SEQUENCE</scope>
    <source>
        <strain evidence="2">CGMCC 1.12987</strain>
    </source>
</reference>
<reference evidence="2" key="1">
    <citation type="journal article" date="2014" name="Int. J. Syst. Evol. Microbiol.">
        <title>Complete genome sequence of Corynebacterium casei LMG S-19264T (=DSM 44701T), isolated from a smear-ripened cheese.</title>
        <authorList>
            <consortium name="US DOE Joint Genome Institute (JGI-PGF)"/>
            <person name="Walter F."/>
            <person name="Albersmeier A."/>
            <person name="Kalinowski J."/>
            <person name="Ruckert C."/>
        </authorList>
    </citation>
    <scope>NUCLEOTIDE SEQUENCE</scope>
    <source>
        <strain evidence="2">CGMCC 1.12987</strain>
    </source>
</reference>
<evidence type="ECO:0000313" key="3">
    <source>
        <dbReference type="Proteomes" id="UP000644756"/>
    </source>
</evidence>
<dbReference type="SUPFAM" id="SSF55383">
    <property type="entry name" value="Copper amine oxidase, domain N"/>
    <property type="match status" value="1"/>
</dbReference>
<keyword evidence="3" id="KW-1185">Reference proteome</keyword>
<dbReference type="AlphaFoldDB" id="A0A917G1V6"/>
<dbReference type="EMBL" id="BMGR01000014">
    <property type="protein sequence ID" value="GGG18248.1"/>
    <property type="molecule type" value="Genomic_DNA"/>
</dbReference>
<dbReference type="Pfam" id="PF07833">
    <property type="entry name" value="Cu_amine_oxidN1"/>
    <property type="match status" value="1"/>
</dbReference>
<dbReference type="InterPro" id="IPR012854">
    <property type="entry name" value="Cu_amine_oxidase-like_N"/>
</dbReference>
<dbReference type="SUPFAM" id="SSF49785">
    <property type="entry name" value="Galactose-binding domain-like"/>
    <property type="match status" value="1"/>
</dbReference>
<proteinExistence type="predicted"/>
<dbReference type="InterPro" id="IPR036582">
    <property type="entry name" value="Mao_N_sf"/>
</dbReference>
<dbReference type="Proteomes" id="UP000644756">
    <property type="component" value="Unassembled WGS sequence"/>
</dbReference>
<sequence>MSKSKNIRLIATGFVVGALFFGGVSYAATKTATLNAVFGVKLVQNGIDKTPKGKEPFIVDGTTYVPLRTAADILDVPVTWDGKNSAVIIGKKIVGTPLGTPDSVSTDTLTGPSMTSNQVMTTNSKSYGNTGFTIISEHHGVWKERKNVLKYNLSNRYASLRLAVGIDDKSRDFTDQVLRNIVFKDQDGNVLQEVSLGKGAVRENINIDVKGVLTLFIEVSGENYSGHTSMVNFISPVLN</sequence>
<dbReference type="InterPro" id="IPR008979">
    <property type="entry name" value="Galactose-bd-like_sf"/>
</dbReference>
<evidence type="ECO:0000313" key="2">
    <source>
        <dbReference type="EMBL" id="GGG18248.1"/>
    </source>
</evidence>
<feature type="domain" description="Copper amine oxidase-like N-terminal" evidence="1">
    <location>
        <begin position="54"/>
        <end position="89"/>
    </location>
</feature>
<dbReference type="InterPro" id="IPR038637">
    <property type="entry name" value="NPCBM_sf"/>
</dbReference>
<dbReference type="RefSeq" id="WP_188532729.1">
    <property type="nucleotide sequence ID" value="NZ_BMGR01000014.1"/>
</dbReference>
<name>A0A917G1V6_9BACL</name>
<protein>
    <recommendedName>
        <fullName evidence="1">Copper amine oxidase-like N-terminal domain-containing protein</fullName>
    </recommendedName>
</protein>
<organism evidence="2 3">
    <name type="scientific">Paenibacillus abyssi</name>
    <dbReference type="NCBI Taxonomy" id="1340531"/>
    <lineage>
        <taxon>Bacteria</taxon>
        <taxon>Bacillati</taxon>
        <taxon>Bacillota</taxon>
        <taxon>Bacilli</taxon>
        <taxon>Bacillales</taxon>
        <taxon>Paenibacillaceae</taxon>
        <taxon>Paenibacillus</taxon>
    </lineage>
</organism>
<accession>A0A917G1V6</accession>